<dbReference type="Pfam" id="PF01858">
    <property type="entry name" value="RB_A"/>
    <property type="match status" value="1"/>
</dbReference>
<evidence type="ECO:0000256" key="2">
    <source>
        <dbReference type="ARBA" id="ARBA00009475"/>
    </source>
</evidence>
<feature type="domain" description="Retinoblastoma-associated protein A-box" evidence="10">
    <location>
        <begin position="325"/>
        <end position="529"/>
    </location>
</feature>
<feature type="compositionally biased region" description="Basic residues" evidence="8">
    <location>
        <begin position="586"/>
        <end position="596"/>
    </location>
</feature>
<dbReference type="InterPro" id="IPR002719">
    <property type="entry name" value="RB_B"/>
</dbReference>
<dbReference type="GO" id="GO:0031175">
    <property type="term" value="P:neuron projection development"/>
    <property type="evidence" value="ECO:0007669"/>
    <property type="project" value="TreeGrafter"/>
</dbReference>
<dbReference type="PANTHER" id="PTHR13742:SF36">
    <property type="entry name" value="RETINOBLASTOMA-ASSOCIATED PROTEIN"/>
    <property type="match status" value="1"/>
</dbReference>
<evidence type="ECO:0000259" key="11">
    <source>
        <dbReference type="SMART" id="SM01369"/>
    </source>
</evidence>
<dbReference type="GeneID" id="109463769"/>
<feature type="domain" description="Retinoblastoma-associated protein C-terminal" evidence="11">
    <location>
        <begin position="721"/>
        <end position="866"/>
    </location>
</feature>
<dbReference type="Pfam" id="PF08934">
    <property type="entry name" value="Rb_C"/>
    <property type="match status" value="1"/>
</dbReference>
<keyword evidence="5" id="KW-0804">Transcription</keyword>
<protein>
    <submittedName>
        <fullName evidence="13">Retinoblastoma-associated protein-like isoform X1</fullName>
    </submittedName>
</protein>
<evidence type="ECO:0000256" key="7">
    <source>
        <dbReference type="ARBA" id="ARBA00023306"/>
    </source>
</evidence>
<dbReference type="SMART" id="SM01369">
    <property type="entry name" value="Rb_C"/>
    <property type="match status" value="1"/>
</dbReference>
<dbReference type="Pfam" id="PF00382">
    <property type="entry name" value="TFIIB"/>
    <property type="match status" value="1"/>
</dbReference>
<feature type="region of interest" description="Disordered" evidence="8">
    <location>
        <begin position="810"/>
        <end position="895"/>
    </location>
</feature>
<dbReference type="OrthoDB" id="844594at2759"/>
<dbReference type="FunFam" id="1.10.472.10:FF:000033">
    <property type="entry name" value="retinoblastoma-associated protein isoform X1"/>
    <property type="match status" value="1"/>
</dbReference>
<keyword evidence="4" id="KW-0805">Transcription regulation</keyword>
<dbReference type="AlphaFoldDB" id="A0A6P4Y0N5"/>
<dbReference type="Gene3D" id="1.10.472.140">
    <property type="match status" value="1"/>
</dbReference>
<evidence type="ECO:0000256" key="8">
    <source>
        <dbReference type="SAM" id="MobiDB-lite"/>
    </source>
</evidence>
<dbReference type="GO" id="GO:0000977">
    <property type="term" value="F:RNA polymerase II transcription regulatory region sequence-specific DNA binding"/>
    <property type="evidence" value="ECO:0007669"/>
    <property type="project" value="TreeGrafter"/>
</dbReference>
<feature type="compositionally biased region" description="Low complexity" evidence="8">
    <location>
        <begin position="836"/>
        <end position="850"/>
    </location>
</feature>
<dbReference type="RefSeq" id="XP_019616184.1">
    <property type="nucleotide sequence ID" value="XM_019760625.1"/>
</dbReference>
<evidence type="ECO:0000259" key="9">
    <source>
        <dbReference type="SMART" id="SM01367"/>
    </source>
</evidence>
<keyword evidence="6" id="KW-0539">Nucleus</keyword>
<dbReference type="InterPro" id="IPR024599">
    <property type="entry name" value="RB_N"/>
</dbReference>
<dbReference type="SMART" id="SM01368">
    <property type="entry name" value="RB_A"/>
    <property type="match status" value="1"/>
</dbReference>
<dbReference type="SUPFAM" id="SSF47954">
    <property type="entry name" value="Cyclin-like"/>
    <property type="match status" value="2"/>
</dbReference>
<name>A0A6P4Y0N5_BRABE</name>
<dbReference type="InterPro" id="IPR002720">
    <property type="entry name" value="RB_A"/>
</dbReference>
<dbReference type="GO" id="GO:0000785">
    <property type="term" value="C:chromatin"/>
    <property type="evidence" value="ECO:0007669"/>
    <property type="project" value="TreeGrafter"/>
</dbReference>
<keyword evidence="3" id="KW-0678">Repressor</keyword>
<feature type="compositionally biased region" description="Low complexity" evidence="8">
    <location>
        <begin position="572"/>
        <end position="585"/>
    </location>
</feature>
<dbReference type="InterPro" id="IPR028309">
    <property type="entry name" value="RB_fam"/>
</dbReference>
<comment type="similarity">
    <text evidence="2">Belongs to the retinoblastoma protein (RB) family.</text>
</comment>
<dbReference type="Pfam" id="PF01857">
    <property type="entry name" value="RB_B"/>
    <property type="match status" value="1"/>
</dbReference>
<dbReference type="GO" id="GO:0017025">
    <property type="term" value="F:TBP-class protein binding"/>
    <property type="evidence" value="ECO:0007669"/>
    <property type="project" value="InterPro"/>
</dbReference>
<feature type="region of interest" description="Disordered" evidence="8">
    <location>
        <begin position="572"/>
        <end position="596"/>
    </location>
</feature>
<dbReference type="GO" id="GO:0048667">
    <property type="term" value="P:cell morphogenesis involved in neuron differentiation"/>
    <property type="evidence" value="ECO:0007669"/>
    <property type="project" value="TreeGrafter"/>
</dbReference>
<dbReference type="CDD" id="cd20599">
    <property type="entry name" value="CYCLIN_RB"/>
    <property type="match status" value="1"/>
</dbReference>
<dbReference type="KEGG" id="bbel:109463769"/>
<evidence type="ECO:0000313" key="12">
    <source>
        <dbReference type="Proteomes" id="UP000515135"/>
    </source>
</evidence>
<feature type="compositionally biased region" description="Polar residues" evidence="8">
    <location>
        <begin position="851"/>
        <end position="883"/>
    </location>
</feature>
<keyword evidence="12" id="KW-1185">Reference proteome</keyword>
<dbReference type="InterPro" id="IPR036915">
    <property type="entry name" value="Cyclin-like_sf"/>
</dbReference>
<dbReference type="PANTHER" id="PTHR13742">
    <property type="entry name" value="RETINOBLASTOMA-ASSOCIATED PROTEIN RB -RELATED"/>
    <property type="match status" value="1"/>
</dbReference>
<dbReference type="Gene3D" id="1.10.472.10">
    <property type="entry name" value="Cyclin-like"/>
    <property type="match status" value="3"/>
</dbReference>
<evidence type="ECO:0000256" key="5">
    <source>
        <dbReference type="ARBA" id="ARBA00023163"/>
    </source>
</evidence>
<accession>A0A6P4Y0N5</accession>
<dbReference type="GO" id="GO:2000134">
    <property type="term" value="P:negative regulation of G1/S transition of mitotic cell cycle"/>
    <property type="evidence" value="ECO:0007669"/>
    <property type="project" value="TreeGrafter"/>
</dbReference>
<gene>
    <name evidence="13" type="primary">LOC109463769</name>
</gene>
<dbReference type="InterPro" id="IPR013150">
    <property type="entry name" value="TFIIB_cyclin"/>
</dbReference>
<evidence type="ECO:0000313" key="13">
    <source>
        <dbReference type="RefSeq" id="XP_019616184.1"/>
    </source>
</evidence>
<keyword evidence="7" id="KW-0131">Cell cycle</keyword>
<evidence type="ECO:0000256" key="3">
    <source>
        <dbReference type="ARBA" id="ARBA00022491"/>
    </source>
</evidence>
<reference evidence="13" key="1">
    <citation type="submission" date="2025-08" db="UniProtKB">
        <authorList>
            <consortium name="RefSeq"/>
        </authorList>
    </citation>
    <scope>IDENTIFICATION</scope>
    <source>
        <tissue evidence="13">Gonad</tissue>
    </source>
</reference>
<evidence type="ECO:0000256" key="6">
    <source>
        <dbReference type="ARBA" id="ARBA00023242"/>
    </source>
</evidence>
<feature type="domain" description="Retinoblastoma-associated protein N-terminal" evidence="9">
    <location>
        <begin position="59"/>
        <end position="195"/>
    </location>
</feature>
<comment type="subcellular location">
    <subcellularLocation>
        <location evidence="1">Nucleus</location>
    </subcellularLocation>
</comment>
<sequence>MEADLRRLASALSLSADITDEALHILAEVGSKAHGKGQVPQLCCVACIYVAVTKSRFQETEDDSSPDSVNVFAPCVTLQDILTKANANIVMLFHAMKTSHCMEDASSHVREAYSQLQRKYCIVAALHLKFEKLFAAIFQENPSPFSSSTTNTVTPRMKQSWLIFLLAKGKVLQGNPELVLNFHLLLCCLAHIIRWTPSFLLRPPYADVILEHLEDGLPDKEDSGTVPVLVGSILKVLCTEMGCGYDDVESVYHSCWIRYTQTLPVKEGLPELSWLETEYRSLYLLEGDIDETTFLHHDRHLISPSSDSDEASGIPHTSQTDPLCTPVRTAMTTVQQLKNILNSAQDEPSSTLKTYFNNCSTDPTEGILQRVSALKTAFVSRFLQATGDNYRDIAEQRCHLAIRMYYRVMEAMLKMEEQRLNTSDFSNLLNKDTFHRSLLACSVEVIMTTYGVCWTPMLYTMATTDTNTSFPWILDVFELKAYDFFKVLETFILAEPKLTKEVIKHLQHIENKILERVAWREGSPLYEAILTSEMPRPSFQTSPGSRVTNGSIPHSSTASEMYLSPTRFSAAQQSPYRSPSSASSRLHCRSPGPHRRKSQSLQLFYNKVCKLAYMRLQSLCKLLCVSAEMEHRIWTALEFCLLHRPELLKNRHLDQIVMCSVYAICKVSGCDTKFKSIVAAYKNLPTASQTVYKEAWISGEEYDSIIGFYNRVYMQTLKNYILRFTSPDVMPQLSPLPCKSPSRFSQSPVITVPGRSNFYISPLRESPFSSPVRRELLSPGQMTPRTRALYSFGEGLGSSEKLRAINESMRAAAAGKRTSPGQPRSQKRLKFDADSTDTNGTTTKSSTTNGHGVSNGNSSEHGNGTTADLTSVTRSAWSLSTAKSPIKITRQSPKK</sequence>
<evidence type="ECO:0000256" key="4">
    <source>
        <dbReference type="ARBA" id="ARBA00023015"/>
    </source>
</evidence>
<dbReference type="GO" id="GO:0035189">
    <property type="term" value="C:Rb-E2F complex"/>
    <property type="evidence" value="ECO:0007669"/>
    <property type="project" value="TreeGrafter"/>
</dbReference>
<dbReference type="GO" id="GO:0006357">
    <property type="term" value="P:regulation of transcription by RNA polymerase II"/>
    <property type="evidence" value="ECO:0007669"/>
    <property type="project" value="InterPro"/>
</dbReference>
<dbReference type="InterPro" id="IPR015030">
    <property type="entry name" value="RB_C"/>
</dbReference>
<dbReference type="SMART" id="SM01367">
    <property type="entry name" value="DUF3452"/>
    <property type="match status" value="1"/>
</dbReference>
<evidence type="ECO:0000259" key="10">
    <source>
        <dbReference type="SMART" id="SM01368"/>
    </source>
</evidence>
<dbReference type="Pfam" id="PF11934">
    <property type="entry name" value="DUF3452"/>
    <property type="match status" value="1"/>
</dbReference>
<organism evidence="12 13">
    <name type="scientific">Branchiostoma belcheri</name>
    <name type="common">Amphioxus</name>
    <dbReference type="NCBI Taxonomy" id="7741"/>
    <lineage>
        <taxon>Eukaryota</taxon>
        <taxon>Metazoa</taxon>
        <taxon>Chordata</taxon>
        <taxon>Cephalochordata</taxon>
        <taxon>Leptocardii</taxon>
        <taxon>Amphioxiformes</taxon>
        <taxon>Branchiostomatidae</taxon>
        <taxon>Branchiostoma</taxon>
    </lineage>
</organism>
<evidence type="ECO:0000256" key="1">
    <source>
        <dbReference type="ARBA" id="ARBA00004123"/>
    </source>
</evidence>
<proteinExistence type="inferred from homology"/>
<dbReference type="CDD" id="cd00043">
    <property type="entry name" value="CYCLIN_SF"/>
    <property type="match status" value="1"/>
</dbReference>
<dbReference type="Proteomes" id="UP000515135">
    <property type="component" value="Unplaced"/>
</dbReference>